<evidence type="ECO:0000259" key="16">
    <source>
        <dbReference type="SMART" id="SM01390"/>
    </source>
</evidence>
<evidence type="ECO:0000256" key="10">
    <source>
        <dbReference type="ARBA" id="ARBA00023274"/>
    </source>
</evidence>
<dbReference type="SUPFAM" id="SSF55174">
    <property type="entry name" value="Alpha-L RNA-binding motif"/>
    <property type="match status" value="1"/>
</dbReference>
<keyword evidence="10 12" id="KW-0687">Ribonucleoprotein</keyword>
<dbReference type="InterPro" id="IPR005710">
    <property type="entry name" value="Ribosomal_uS4_euk/arc"/>
</dbReference>
<proteinExistence type="inferred from homology"/>
<evidence type="ECO:0000256" key="3">
    <source>
        <dbReference type="ARBA" id="ARBA00007465"/>
    </source>
</evidence>
<keyword evidence="6 11" id="KW-0694">RNA-binding</keyword>
<dbReference type="Pfam" id="PF04515">
    <property type="entry name" value="Choline_transpo"/>
    <property type="match status" value="1"/>
</dbReference>
<dbReference type="GO" id="GO:0022627">
    <property type="term" value="C:cytosolic small ribosomal subunit"/>
    <property type="evidence" value="ECO:0007669"/>
    <property type="project" value="TreeGrafter"/>
</dbReference>
<evidence type="ECO:0000256" key="5">
    <source>
        <dbReference type="ARBA" id="ARBA00022730"/>
    </source>
</evidence>
<dbReference type="GO" id="GO:0006412">
    <property type="term" value="P:translation"/>
    <property type="evidence" value="ECO:0007669"/>
    <property type="project" value="InterPro"/>
</dbReference>
<gene>
    <name evidence="17" type="ORF">PGLA2088_LOCUS3552</name>
</gene>
<dbReference type="InterPro" id="IPR002942">
    <property type="entry name" value="S4_RNA-bd"/>
</dbReference>
<dbReference type="PROSITE" id="PS00632">
    <property type="entry name" value="RIBOSOMAL_S4"/>
    <property type="match status" value="1"/>
</dbReference>
<dbReference type="GO" id="GO:0005886">
    <property type="term" value="C:plasma membrane"/>
    <property type="evidence" value="ECO:0007669"/>
    <property type="project" value="UniProtKB-SubCell"/>
</dbReference>
<reference evidence="17" key="1">
    <citation type="submission" date="2021-02" db="EMBL/GenBank/DDBJ databases">
        <authorList>
            <person name="Dougan E. K."/>
            <person name="Rhodes N."/>
            <person name="Thang M."/>
            <person name="Chan C."/>
        </authorList>
    </citation>
    <scope>NUCLEOTIDE SEQUENCE</scope>
</reference>
<comment type="similarity">
    <text evidence="3 12">Belongs to the universal ribosomal protein uS4 family.</text>
</comment>
<dbReference type="PANTHER" id="PTHR11831">
    <property type="entry name" value="30S 40S RIBOSOMAL PROTEIN"/>
    <property type="match status" value="1"/>
</dbReference>
<organism evidence="17 18">
    <name type="scientific">Polarella glacialis</name>
    <name type="common">Dinoflagellate</name>
    <dbReference type="NCBI Taxonomy" id="89957"/>
    <lineage>
        <taxon>Eukaryota</taxon>
        <taxon>Sar</taxon>
        <taxon>Alveolata</taxon>
        <taxon>Dinophyceae</taxon>
        <taxon>Suessiales</taxon>
        <taxon>Suessiaceae</taxon>
        <taxon>Polarella</taxon>
    </lineage>
</organism>
<dbReference type="GO" id="GO:0003735">
    <property type="term" value="F:structural constituent of ribosome"/>
    <property type="evidence" value="ECO:0007669"/>
    <property type="project" value="InterPro"/>
</dbReference>
<evidence type="ECO:0000259" key="15">
    <source>
        <dbReference type="SMART" id="SM00363"/>
    </source>
</evidence>
<comment type="similarity">
    <text evidence="2 13">Belongs to the CTL (choline transporter-like) family.</text>
</comment>
<dbReference type="SMART" id="SM01390">
    <property type="entry name" value="Ribosomal_S4"/>
    <property type="match status" value="1"/>
</dbReference>
<dbReference type="InterPro" id="IPR018079">
    <property type="entry name" value="Ribosomal_uS4_CS"/>
</dbReference>
<evidence type="ECO:0000256" key="8">
    <source>
        <dbReference type="ARBA" id="ARBA00022989"/>
    </source>
</evidence>
<evidence type="ECO:0000256" key="7">
    <source>
        <dbReference type="ARBA" id="ARBA00022980"/>
    </source>
</evidence>
<keyword evidence="5 11" id="KW-0699">rRNA-binding</keyword>
<comment type="caution">
    <text evidence="17">The sequence shown here is derived from an EMBL/GenBank/DDBJ whole genome shotgun (WGS) entry which is preliminary data.</text>
</comment>
<feature type="region of interest" description="Disordered" evidence="14">
    <location>
        <begin position="386"/>
        <end position="411"/>
    </location>
</feature>
<dbReference type="InterPro" id="IPR036986">
    <property type="entry name" value="S4_RNA-bd_sf"/>
</dbReference>
<evidence type="ECO:0000256" key="9">
    <source>
        <dbReference type="ARBA" id="ARBA00023136"/>
    </source>
</evidence>
<evidence type="ECO:0000256" key="14">
    <source>
        <dbReference type="SAM" id="MobiDB-lite"/>
    </source>
</evidence>
<evidence type="ECO:0000313" key="18">
    <source>
        <dbReference type="Proteomes" id="UP000626109"/>
    </source>
</evidence>
<dbReference type="PROSITE" id="PS50889">
    <property type="entry name" value="S4"/>
    <property type="match status" value="1"/>
</dbReference>
<dbReference type="EMBL" id="CAJNNW010003090">
    <property type="protein sequence ID" value="CAE8645021.1"/>
    <property type="molecule type" value="Genomic_DNA"/>
</dbReference>
<comment type="subcellular location">
    <subcellularLocation>
        <location evidence="13">Cell membrane</location>
        <topology evidence="13">Multi-pass membrane protein</topology>
    </subcellularLocation>
    <subcellularLocation>
        <location evidence="1">Membrane</location>
        <topology evidence="1">Multi-pass membrane protein</topology>
    </subcellularLocation>
</comment>
<evidence type="ECO:0000313" key="17">
    <source>
        <dbReference type="EMBL" id="CAE8645021.1"/>
    </source>
</evidence>
<keyword evidence="4" id="KW-0812">Transmembrane</keyword>
<evidence type="ECO:0000256" key="1">
    <source>
        <dbReference type="ARBA" id="ARBA00004141"/>
    </source>
</evidence>
<dbReference type="PANTHER" id="PTHR11831:SF5">
    <property type="entry name" value="40S RIBOSOMAL PROTEIN S9"/>
    <property type="match status" value="1"/>
</dbReference>
<evidence type="ECO:0000256" key="12">
    <source>
        <dbReference type="RuleBase" id="RU003699"/>
    </source>
</evidence>
<evidence type="ECO:0000256" key="2">
    <source>
        <dbReference type="ARBA" id="ARBA00007168"/>
    </source>
</evidence>
<dbReference type="GO" id="GO:0019843">
    <property type="term" value="F:rRNA binding"/>
    <property type="evidence" value="ECO:0007669"/>
    <property type="project" value="UniProtKB-KW"/>
</dbReference>
<keyword evidence="9" id="KW-0472">Membrane</keyword>
<feature type="region of interest" description="Disordered" evidence="14">
    <location>
        <begin position="170"/>
        <end position="194"/>
    </location>
</feature>
<feature type="domain" description="Small ribosomal subunit protein uS4 N-terminal" evidence="16">
    <location>
        <begin position="7"/>
        <end position="107"/>
    </location>
</feature>
<name>A0A813I4Q9_POLGL</name>
<dbReference type="Gene3D" id="3.10.290.10">
    <property type="entry name" value="RNA-binding S4 domain"/>
    <property type="match status" value="1"/>
</dbReference>
<dbReference type="SMART" id="SM00363">
    <property type="entry name" value="S4"/>
    <property type="match status" value="1"/>
</dbReference>
<accession>A0A813I4Q9</accession>
<dbReference type="CDD" id="cd00165">
    <property type="entry name" value="S4"/>
    <property type="match status" value="1"/>
</dbReference>
<dbReference type="InterPro" id="IPR001912">
    <property type="entry name" value="Ribosomal_uS4_N"/>
</dbReference>
<dbReference type="NCBIfam" id="TIGR01018">
    <property type="entry name" value="uS4_arch"/>
    <property type="match status" value="1"/>
</dbReference>
<evidence type="ECO:0000256" key="4">
    <source>
        <dbReference type="ARBA" id="ARBA00022692"/>
    </source>
</evidence>
<dbReference type="Pfam" id="PF01479">
    <property type="entry name" value="S4"/>
    <property type="match status" value="1"/>
</dbReference>
<sequence length="465" mass="51978">MGKKSYRNNGSTFRKPKRPFEKERLDAEMKIVGEYGLKNKREVWRVQYALAKIRTAARTLLTQDEKSETRLFQGEALLRRMIRLGLLLESEKKLDYVLGLTTAKIMERRLQTKVFKLGLAKSIHHARTLIRQRHIRVGKQICDIPSFLVRLDSEKHIDFALTSPFGGGRPGRVRRKNMASKGAGGGGGGGDDEEAKYHTVDLEWRNVHNEFYQRRARDSQLAFRESDGYDMFKLHSLMEATSPGPSPPPPGLLSEADPPGLSILGVHSRRLEFQDGTSLALLLGLLMALRVWLQLIEAVVRLLVAEVIARWYYSHAEARPQFCLFMRALWFTLRRRLGSAAARAFTLTLVPPGFALALTGTRTRTRARTRTGLAFWAEQGPAEEPFLASEEKDDDDQSDCSRSDAASSPGTCRQALGRRAQCLLWDLGQPGVTSAVLLRTGLGPGSAAVAALGGDQQQQQQKQQQ</sequence>
<keyword evidence="8" id="KW-1133">Transmembrane helix</keyword>
<evidence type="ECO:0000256" key="6">
    <source>
        <dbReference type="ARBA" id="ARBA00022884"/>
    </source>
</evidence>
<evidence type="ECO:0000256" key="13">
    <source>
        <dbReference type="RuleBase" id="RU368066"/>
    </source>
</evidence>
<dbReference type="Proteomes" id="UP000626109">
    <property type="component" value="Unassembled WGS sequence"/>
</dbReference>
<protein>
    <recommendedName>
        <fullName evidence="13">Choline transporter-like protein</fullName>
    </recommendedName>
</protein>
<dbReference type="NCBIfam" id="NF003139">
    <property type="entry name" value="PRK04051.1"/>
    <property type="match status" value="1"/>
</dbReference>
<comment type="function">
    <text evidence="13">Choline transporter.</text>
</comment>
<dbReference type="FunFam" id="3.10.290.10:FF:000021">
    <property type="entry name" value="40S ribosomal protein S9"/>
    <property type="match status" value="1"/>
</dbReference>
<dbReference type="InterPro" id="IPR022801">
    <property type="entry name" value="Ribosomal_uS4"/>
</dbReference>
<dbReference type="AlphaFoldDB" id="A0A813I4Q9"/>
<keyword evidence="7 12" id="KW-0689">Ribosomal protein</keyword>
<dbReference type="Pfam" id="PF00163">
    <property type="entry name" value="Ribosomal_S4"/>
    <property type="match status" value="1"/>
</dbReference>
<dbReference type="GO" id="GO:0022857">
    <property type="term" value="F:transmembrane transporter activity"/>
    <property type="evidence" value="ECO:0007669"/>
    <property type="project" value="UniProtKB-UniRule"/>
</dbReference>
<dbReference type="GO" id="GO:0042274">
    <property type="term" value="P:ribosomal small subunit biogenesis"/>
    <property type="evidence" value="ECO:0007669"/>
    <property type="project" value="TreeGrafter"/>
</dbReference>
<evidence type="ECO:0000256" key="11">
    <source>
        <dbReference type="PROSITE-ProRule" id="PRU00182"/>
    </source>
</evidence>
<dbReference type="InterPro" id="IPR007603">
    <property type="entry name" value="Choline_transptr-like"/>
</dbReference>
<feature type="domain" description="RNA-binding S4" evidence="15">
    <location>
        <begin position="108"/>
        <end position="172"/>
    </location>
</feature>